<dbReference type="InterPro" id="IPR014710">
    <property type="entry name" value="RmlC-like_jellyroll"/>
</dbReference>
<keyword evidence="3" id="KW-1185">Reference proteome</keyword>
<dbReference type="PANTHER" id="PTHR33387">
    <property type="entry name" value="RMLC-LIKE JELLY ROLL FOLD PROTEIN"/>
    <property type="match status" value="1"/>
</dbReference>
<gene>
    <name evidence="2" type="ORF">A3843_06290</name>
</gene>
<dbReference type="EMBL" id="LVVZ01000010">
    <property type="protein sequence ID" value="OKL44889.1"/>
    <property type="molecule type" value="Genomic_DNA"/>
</dbReference>
<comment type="caution">
    <text evidence="2">The sequence shown here is derived from an EMBL/GenBank/DDBJ whole genome shotgun (WGS) entry which is preliminary data.</text>
</comment>
<accession>A0A1U7JJJ2</accession>
<dbReference type="InterPro" id="IPR011051">
    <property type="entry name" value="RmlC_Cupin_sf"/>
</dbReference>
<name>A0A1U7JJJ2_9HYPH</name>
<protein>
    <submittedName>
        <fullName evidence="2">Cupin</fullName>
    </submittedName>
</protein>
<dbReference type="InterPro" id="IPR039935">
    <property type="entry name" value="YML079W-like"/>
</dbReference>
<evidence type="ECO:0000313" key="3">
    <source>
        <dbReference type="Proteomes" id="UP000185783"/>
    </source>
</evidence>
<dbReference type="AlphaFoldDB" id="A0A1U7JJJ2"/>
<dbReference type="STRING" id="197461.A3843_06290"/>
<dbReference type="Proteomes" id="UP000185783">
    <property type="component" value="Unassembled WGS sequence"/>
</dbReference>
<feature type="domain" description="DUF985" evidence="1">
    <location>
        <begin position="8"/>
        <end position="135"/>
    </location>
</feature>
<dbReference type="CDD" id="cd06121">
    <property type="entry name" value="cupin_YML079wp"/>
    <property type="match status" value="1"/>
</dbReference>
<dbReference type="Pfam" id="PF06172">
    <property type="entry name" value="Cupin_5"/>
    <property type="match status" value="1"/>
</dbReference>
<dbReference type="InterPro" id="IPR009327">
    <property type="entry name" value="Cupin_DUF985"/>
</dbReference>
<dbReference type="Gene3D" id="2.60.120.10">
    <property type="entry name" value="Jelly Rolls"/>
    <property type="match status" value="1"/>
</dbReference>
<proteinExistence type="predicted"/>
<reference evidence="2 3" key="1">
    <citation type="submission" date="2016-03" db="EMBL/GenBank/DDBJ databases">
        <title>Genome sequence of Nesiotobacter sp. nov., a moderately halophilic alphaproteobacterium isolated from the Yellow Sea, China.</title>
        <authorList>
            <person name="Zhang G."/>
            <person name="Zhang R."/>
        </authorList>
    </citation>
    <scope>NUCLEOTIDE SEQUENCE [LARGE SCALE GENOMIC DNA]</scope>
    <source>
        <strain evidence="2 3">WB1-6</strain>
    </source>
</reference>
<evidence type="ECO:0000313" key="2">
    <source>
        <dbReference type="EMBL" id="OKL44889.1"/>
    </source>
</evidence>
<dbReference type="SUPFAM" id="SSF51182">
    <property type="entry name" value="RmlC-like cupins"/>
    <property type="match status" value="1"/>
</dbReference>
<evidence type="ECO:0000259" key="1">
    <source>
        <dbReference type="Pfam" id="PF06172"/>
    </source>
</evidence>
<dbReference type="PANTHER" id="PTHR33387:SF3">
    <property type="entry name" value="DUF985 DOMAIN-CONTAINING PROTEIN"/>
    <property type="match status" value="1"/>
</dbReference>
<dbReference type="RefSeq" id="WP_028481408.1">
    <property type="nucleotide sequence ID" value="NZ_LVVZ01000010.1"/>
</dbReference>
<organism evidence="2 3">
    <name type="scientific">Pseudovibrio exalbescens</name>
    <dbReference type="NCBI Taxonomy" id="197461"/>
    <lineage>
        <taxon>Bacteria</taxon>
        <taxon>Pseudomonadati</taxon>
        <taxon>Pseudomonadota</taxon>
        <taxon>Alphaproteobacteria</taxon>
        <taxon>Hyphomicrobiales</taxon>
        <taxon>Stappiaceae</taxon>
        <taxon>Pseudovibrio</taxon>
    </lineage>
</organism>
<sequence>MNALTADTIITQLNMQPHPEGGYYVETFRDGGDPEPRGACTAIYYLLKAGEVSHWHTVDACEIWHYYAGDPLALSLSDGTSPATTVTLGADLLAGQRPQAVVPKGVWQSARALGKWTLVGCTVAPGFQFEGFQLAPPE</sequence>